<keyword evidence="11" id="KW-1185">Reference proteome</keyword>
<dbReference type="GO" id="GO:0005759">
    <property type="term" value="C:mitochondrial matrix"/>
    <property type="evidence" value="ECO:0007669"/>
    <property type="project" value="UniProtKB-SubCell"/>
</dbReference>
<feature type="region of interest" description="Disordered" evidence="9">
    <location>
        <begin position="93"/>
        <end position="117"/>
    </location>
</feature>
<gene>
    <name evidence="10" type="ORF">L211DRAFT_786854</name>
</gene>
<dbReference type="STRING" id="1051890.A0A3N4LKS9"/>
<dbReference type="GO" id="GO:0044183">
    <property type="term" value="F:protein folding chaperone"/>
    <property type="evidence" value="ECO:0007669"/>
    <property type="project" value="TreeGrafter"/>
</dbReference>
<keyword evidence="6" id="KW-0496">Mitochondrion</keyword>
<dbReference type="EMBL" id="ML121546">
    <property type="protein sequence ID" value="RPB23504.1"/>
    <property type="molecule type" value="Genomic_DNA"/>
</dbReference>
<keyword evidence="5" id="KW-0809">Transit peptide</keyword>
<evidence type="ECO:0000256" key="6">
    <source>
        <dbReference type="ARBA" id="ARBA00023128"/>
    </source>
</evidence>
<evidence type="ECO:0000256" key="3">
    <source>
        <dbReference type="ARBA" id="ARBA00011589"/>
    </source>
</evidence>
<dbReference type="PANTHER" id="PTHR46749">
    <property type="entry name" value="COMPLEX III ASSEMBLY FACTOR LYRM7"/>
    <property type="match status" value="1"/>
</dbReference>
<evidence type="ECO:0000256" key="5">
    <source>
        <dbReference type="ARBA" id="ARBA00022946"/>
    </source>
</evidence>
<evidence type="ECO:0000256" key="1">
    <source>
        <dbReference type="ARBA" id="ARBA00004305"/>
    </source>
</evidence>
<keyword evidence="7" id="KW-0143">Chaperone</keyword>
<organism evidence="10 11">
    <name type="scientific">Terfezia boudieri ATCC MYA-4762</name>
    <dbReference type="NCBI Taxonomy" id="1051890"/>
    <lineage>
        <taxon>Eukaryota</taxon>
        <taxon>Fungi</taxon>
        <taxon>Dikarya</taxon>
        <taxon>Ascomycota</taxon>
        <taxon>Pezizomycotina</taxon>
        <taxon>Pezizomycetes</taxon>
        <taxon>Pezizales</taxon>
        <taxon>Pezizaceae</taxon>
        <taxon>Terfezia</taxon>
    </lineage>
</organism>
<comment type="function">
    <text evidence="8">Assembly factor required for Rieske Fe-S protein RIP1 incorporation into the cytochrome b-c1 (CIII) complex. Functions as a chaperone, binding to this subunit within the mitochondrial matrix and stabilizing it prior to its translocation and insertion into the late CIII dimeric intermediate within the mitochondrial inner membrane. Modulates the mitochondrial matrix zinc pool.</text>
</comment>
<protein>
    <recommendedName>
        <fullName evidence="4">Mitochondrial zinc maintenance protein 1, mitochondrial</fullName>
    </recommendedName>
</protein>
<evidence type="ECO:0000256" key="7">
    <source>
        <dbReference type="ARBA" id="ARBA00023186"/>
    </source>
</evidence>
<dbReference type="PANTHER" id="PTHR46749:SF1">
    <property type="entry name" value="COMPLEX III ASSEMBLY FACTOR LYRM7"/>
    <property type="match status" value="1"/>
</dbReference>
<dbReference type="OrthoDB" id="529194at2759"/>
<dbReference type="AlphaFoldDB" id="A0A3N4LKS9"/>
<comment type="subcellular location">
    <subcellularLocation>
        <location evidence="1">Mitochondrion matrix</location>
    </subcellularLocation>
</comment>
<dbReference type="CDD" id="cd20267">
    <property type="entry name" value="Complex1_LYR_LYRM7"/>
    <property type="match status" value="1"/>
</dbReference>
<dbReference type="FunCoup" id="A0A3N4LKS9">
    <property type="interactions" value="11"/>
</dbReference>
<dbReference type="InterPro" id="IPR045298">
    <property type="entry name" value="Complex1_LYR_LYRM7"/>
</dbReference>
<evidence type="ECO:0000256" key="8">
    <source>
        <dbReference type="ARBA" id="ARBA00025268"/>
    </source>
</evidence>
<proteinExistence type="inferred from homology"/>
<accession>A0A3N4LKS9</accession>
<evidence type="ECO:0000256" key="9">
    <source>
        <dbReference type="SAM" id="MobiDB-lite"/>
    </source>
</evidence>
<comment type="similarity">
    <text evidence="2">Belongs to the complex I LYR family. MZM1 subfamily.</text>
</comment>
<name>A0A3N4LKS9_9PEZI</name>
<dbReference type="InParanoid" id="A0A3N4LKS9"/>
<comment type="subunit">
    <text evidence="3">Interacts with RIP1.</text>
</comment>
<evidence type="ECO:0000313" key="11">
    <source>
        <dbReference type="Proteomes" id="UP000267821"/>
    </source>
</evidence>
<evidence type="ECO:0000256" key="2">
    <source>
        <dbReference type="ARBA" id="ARBA00009949"/>
    </source>
</evidence>
<dbReference type="Proteomes" id="UP000267821">
    <property type="component" value="Unassembled WGS sequence"/>
</dbReference>
<sequence>MALPAYRHLLRAIRTAFQGDTPLLNAARAQSRSAFLSSRTLAPDSPEARERITYARDVARVLRENVVQGQKEGATKEGQVEVYRLRIHPEIERGDNDTIKNPETGITSPRVKCCSEK</sequence>
<dbReference type="GO" id="GO:0034551">
    <property type="term" value="P:mitochondrial respiratory chain complex III assembly"/>
    <property type="evidence" value="ECO:0007669"/>
    <property type="project" value="InterPro"/>
</dbReference>
<dbReference type="InterPro" id="IPR050435">
    <property type="entry name" value="MZM1/LYRM7"/>
</dbReference>
<reference evidence="10 11" key="1">
    <citation type="journal article" date="2018" name="Nat. Ecol. Evol.">
        <title>Pezizomycetes genomes reveal the molecular basis of ectomycorrhizal truffle lifestyle.</title>
        <authorList>
            <person name="Murat C."/>
            <person name="Payen T."/>
            <person name="Noel B."/>
            <person name="Kuo A."/>
            <person name="Morin E."/>
            <person name="Chen J."/>
            <person name="Kohler A."/>
            <person name="Krizsan K."/>
            <person name="Balestrini R."/>
            <person name="Da Silva C."/>
            <person name="Montanini B."/>
            <person name="Hainaut M."/>
            <person name="Levati E."/>
            <person name="Barry K.W."/>
            <person name="Belfiori B."/>
            <person name="Cichocki N."/>
            <person name="Clum A."/>
            <person name="Dockter R.B."/>
            <person name="Fauchery L."/>
            <person name="Guy J."/>
            <person name="Iotti M."/>
            <person name="Le Tacon F."/>
            <person name="Lindquist E.A."/>
            <person name="Lipzen A."/>
            <person name="Malagnac F."/>
            <person name="Mello A."/>
            <person name="Molinier V."/>
            <person name="Miyauchi S."/>
            <person name="Poulain J."/>
            <person name="Riccioni C."/>
            <person name="Rubini A."/>
            <person name="Sitrit Y."/>
            <person name="Splivallo R."/>
            <person name="Traeger S."/>
            <person name="Wang M."/>
            <person name="Zifcakova L."/>
            <person name="Wipf D."/>
            <person name="Zambonelli A."/>
            <person name="Paolocci F."/>
            <person name="Nowrousian M."/>
            <person name="Ottonello S."/>
            <person name="Baldrian P."/>
            <person name="Spatafora J.W."/>
            <person name="Henrissat B."/>
            <person name="Nagy L.G."/>
            <person name="Aury J.M."/>
            <person name="Wincker P."/>
            <person name="Grigoriev I.V."/>
            <person name="Bonfante P."/>
            <person name="Martin F.M."/>
        </authorList>
    </citation>
    <scope>NUCLEOTIDE SEQUENCE [LARGE SCALE GENOMIC DNA]</scope>
    <source>
        <strain evidence="10 11">ATCC MYA-4762</strain>
    </source>
</reference>
<evidence type="ECO:0000256" key="4">
    <source>
        <dbReference type="ARBA" id="ARBA00015108"/>
    </source>
</evidence>
<evidence type="ECO:0000313" key="10">
    <source>
        <dbReference type="EMBL" id="RPB23504.1"/>
    </source>
</evidence>